<dbReference type="PROSITE" id="PS51007">
    <property type="entry name" value="CYTC"/>
    <property type="match status" value="1"/>
</dbReference>
<dbReference type="EMBL" id="JAACAK010000120">
    <property type="protein sequence ID" value="NIR76262.1"/>
    <property type="molecule type" value="Genomic_DNA"/>
</dbReference>
<dbReference type="GO" id="GO:0046872">
    <property type="term" value="F:metal ion binding"/>
    <property type="evidence" value="ECO:0007669"/>
    <property type="project" value="UniProtKB-KW"/>
</dbReference>
<proteinExistence type="predicted"/>
<organism evidence="7 8">
    <name type="scientific">Candidatus Kutchimonas denitrificans</name>
    <dbReference type="NCBI Taxonomy" id="3056748"/>
    <lineage>
        <taxon>Bacteria</taxon>
        <taxon>Pseudomonadati</taxon>
        <taxon>Gemmatimonadota</taxon>
        <taxon>Gemmatimonadia</taxon>
        <taxon>Candidatus Palauibacterales</taxon>
        <taxon>Candidatus Palauibacteraceae</taxon>
        <taxon>Candidatus Kutchimonas</taxon>
    </lineage>
</organism>
<dbReference type="AlphaFoldDB" id="A0AAE5CBT5"/>
<evidence type="ECO:0000256" key="5">
    <source>
        <dbReference type="SAM" id="Phobius"/>
    </source>
</evidence>
<reference evidence="7 8" key="1">
    <citation type="submission" date="2020-01" db="EMBL/GenBank/DDBJ databases">
        <title>Genomes assembled from Gulf of Kutch pelagic sediment metagenomes.</title>
        <authorList>
            <person name="Chandrashekar M."/>
            <person name="Mahajan M.S."/>
            <person name="Dave K.J."/>
            <person name="Vatsa P."/>
            <person name="Nathani N.M."/>
        </authorList>
    </citation>
    <scope>NUCLEOTIDE SEQUENCE [LARGE SCALE GENOMIC DNA]</scope>
    <source>
        <strain evidence="7">KS3-K002</strain>
    </source>
</reference>
<evidence type="ECO:0000259" key="6">
    <source>
        <dbReference type="PROSITE" id="PS51007"/>
    </source>
</evidence>
<keyword evidence="5" id="KW-1133">Transmembrane helix</keyword>
<keyword evidence="5" id="KW-0812">Transmembrane</keyword>
<evidence type="ECO:0000256" key="2">
    <source>
        <dbReference type="ARBA" id="ARBA00022723"/>
    </source>
</evidence>
<feature type="domain" description="Cytochrome c" evidence="6">
    <location>
        <begin position="155"/>
        <end position="252"/>
    </location>
</feature>
<dbReference type="Proteomes" id="UP000702544">
    <property type="component" value="Unassembled WGS sequence"/>
</dbReference>
<keyword evidence="5" id="KW-0472">Membrane</keyword>
<dbReference type="Gene3D" id="1.10.760.10">
    <property type="entry name" value="Cytochrome c-like domain"/>
    <property type="match status" value="1"/>
</dbReference>
<sequence>MNRLRDYLRHPFWLAIALLVAAYIVFEFGVAYLPPLFGVRSAPIPDSVLLQYLITAAVGILIYVSDNEERWKRFKEPVGTLLVDPGLRWLRTALLVLVPLAVGWLTYSQVRPGVAAPVQLRSIHPAPPTSISFRGRTIRLTGLENPLRADGSIEEDYEVGKRVYYGNCLPCHGDLLDGNGHYAHGFNPPPLAFTDNGTIPQLTESFVFWRIAKGGPGLPTEGTPWNSAMPAWEPILTEDEIWAVTIFLYEQTGWTPRTWEHEGEAGAEGGHD</sequence>
<keyword evidence="1 4" id="KW-0349">Heme</keyword>
<comment type="caution">
    <text evidence="7">The sequence shown here is derived from an EMBL/GenBank/DDBJ whole genome shotgun (WGS) entry which is preliminary data.</text>
</comment>
<dbReference type="SUPFAM" id="SSF46626">
    <property type="entry name" value="Cytochrome c"/>
    <property type="match status" value="1"/>
</dbReference>
<evidence type="ECO:0000256" key="3">
    <source>
        <dbReference type="ARBA" id="ARBA00023004"/>
    </source>
</evidence>
<evidence type="ECO:0000313" key="8">
    <source>
        <dbReference type="Proteomes" id="UP000702544"/>
    </source>
</evidence>
<evidence type="ECO:0000313" key="7">
    <source>
        <dbReference type="EMBL" id="NIR76262.1"/>
    </source>
</evidence>
<feature type="transmembrane region" description="Helical" evidence="5">
    <location>
        <begin position="12"/>
        <end position="33"/>
    </location>
</feature>
<keyword evidence="2 4" id="KW-0479">Metal-binding</keyword>
<dbReference type="Pfam" id="PF13442">
    <property type="entry name" value="Cytochrome_CBB3"/>
    <property type="match status" value="1"/>
</dbReference>
<feature type="transmembrane region" description="Helical" evidence="5">
    <location>
        <begin position="48"/>
        <end position="65"/>
    </location>
</feature>
<gene>
    <name evidence="7" type="ORF">GWO12_14305</name>
</gene>
<evidence type="ECO:0000256" key="1">
    <source>
        <dbReference type="ARBA" id="ARBA00022617"/>
    </source>
</evidence>
<name>A0AAE5CBT5_9BACT</name>
<keyword evidence="3 4" id="KW-0408">Iron</keyword>
<dbReference type="InterPro" id="IPR036909">
    <property type="entry name" value="Cyt_c-like_dom_sf"/>
</dbReference>
<evidence type="ECO:0000256" key="4">
    <source>
        <dbReference type="PROSITE-ProRule" id="PRU00433"/>
    </source>
</evidence>
<dbReference type="GO" id="GO:0009055">
    <property type="term" value="F:electron transfer activity"/>
    <property type="evidence" value="ECO:0007669"/>
    <property type="project" value="InterPro"/>
</dbReference>
<dbReference type="InterPro" id="IPR009056">
    <property type="entry name" value="Cyt_c-like_dom"/>
</dbReference>
<dbReference type="GO" id="GO:0020037">
    <property type="term" value="F:heme binding"/>
    <property type="evidence" value="ECO:0007669"/>
    <property type="project" value="InterPro"/>
</dbReference>
<protein>
    <submittedName>
        <fullName evidence="7">Cytochrome c</fullName>
    </submittedName>
</protein>
<accession>A0AAE5CBT5</accession>